<dbReference type="OMA" id="IWPHGRW"/>
<dbReference type="PANTHER" id="PTHR32494">
    <property type="entry name" value="ALLANTOATE DEIMINASE-RELATED"/>
    <property type="match status" value="1"/>
</dbReference>
<dbReference type="GO" id="GO:0016813">
    <property type="term" value="F:hydrolase activity, acting on carbon-nitrogen (but not peptide) bonds, in linear amidines"/>
    <property type="evidence" value="ECO:0007669"/>
    <property type="project" value="InterPro"/>
</dbReference>
<dbReference type="OrthoDB" id="4676at2759"/>
<dbReference type="Pfam" id="PF07687">
    <property type="entry name" value="M20_dimer"/>
    <property type="match status" value="1"/>
</dbReference>
<comment type="caution">
    <text evidence="4">The sequence shown here is derived from an EMBL/GenBank/DDBJ whole genome shotgun (WGS) entry which is preliminary data.</text>
</comment>
<reference evidence="4 5" key="1">
    <citation type="journal article" date="2007" name="Nat. Biotechnol.">
        <title>Genome sequence of the lignocellulose-bioconverting and xylose-fermenting yeast Pichia stipitis.</title>
        <authorList>
            <person name="Jeffries T.W."/>
            <person name="Grigoriev I.V."/>
            <person name="Grimwood J."/>
            <person name="Laplaza J.M."/>
            <person name="Aerts A."/>
            <person name="Salamov A."/>
            <person name="Schmutz J."/>
            <person name="Lindquist E."/>
            <person name="Dehal P."/>
            <person name="Shapiro H."/>
            <person name="Jin Y.S."/>
            <person name="Passoth V."/>
            <person name="Richardson P.M."/>
        </authorList>
    </citation>
    <scope>NUCLEOTIDE SEQUENCE [LARGE SCALE GENOMIC DNA]</scope>
    <source>
        <strain evidence="5">ATCC 58785 / CBS 6054 / NBRC 10063 / NRRL Y-11545</strain>
    </source>
</reference>
<dbReference type="CDD" id="cd03884">
    <property type="entry name" value="M20_bAS"/>
    <property type="match status" value="1"/>
</dbReference>
<proteinExistence type="inferred from homology"/>
<comment type="similarity">
    <text evidence="1">Belongs to the peptidase M20A family.</text>
</comment>
<dbReference type="InterPro" id="IPR036264">
    <property type="entry name" value="Bact_exopeptidase_dim_dom"/>
</dbReference>
<dbReference type="InParanoid" id="A3GG08"/>
<evidence type="ECO:0000256" key="2">
    <source>
        <dbReference type="ARBA" id="ARBA00022801"/>
    </source>
</evidence>
<dbReference type="PIRSF" id="PIRSF001235">
    <property type="entry name" value="Amidase_carbamoylase"/>
    <property type="match status" value="1"/>
</dbReference>
<dbReference type="EMBL" id="AAVQ01000001">
    <property type="protein sequence ID" value="EAZ63435.2"/>
    <property type="molecule type" value="Genomic_DNA"/>
</dbReference>
<dbReference type="InterPro" id="IPR002933">
    <property type="entry name" value="Peptidase_M20"/>
</dbReference>
<dbReference type="HOGENOM" id="CLU_024588_2_0_1"/>
<dbReference type="InterPro" id="IPR011650">
    <property type="entry name" value="Peptidase_M20_dimer"/>
</dbReference>
<dbReference type="RefSeq" id="XP_001387458.2">
    <property type="nucleotide sequence ID" value="XM_001387421.1"/>
</dbReference>
<evidence type="ECO:0000313" key="4">
    <source>
        <dbReference type="EMBL" id="EAZ63435.2"/>
    </source>
</evidence>
<evidence type="ECO:0000256" key="1">
    <source>
        <dbReference type="ARBA" id="ARBA00006247"/>
    </source>
</evidence>
<gene>
    <name evidence="4" type="primary">AMB1</name>
    <name evidence="4" type="ORF">PICST_28429</name>
</gene>
<feature type="domain" description="Peptidase M20 dimerisation" evidence="3">
    <location>
        <begin position="230"/>
        <end position="319"/>
    </location>
</feature>
<dbReference type="GeneID" id="4851207"/>
<dbReference type="Gene3D" id="3.30.70.360">
    <property type="match status" value="1"/>
</dbReference>
<dbReference type="STRING" id="322104.A3GG08"/>
<dbReference type="InterPro" id="IPR010158">
    <property type="entry name" value="Amidase_Cbmase"/>
</dbReference>
<dbReference type="KEGG" id="pic:PICST_28429"/>
<accession>A3GG08</accession>
<dbReference type="eggNOG" id="ENOG502QPR4">
    <property type="taxonomic scope" value="Eukaryota"/>
</dbReference>
<organism evidence="4 5">
    <name type="scientific">Scheffersomyces stipitis (strain ATCC 58785 / CBS 6054 / NBRC 10063 / NRRL Y-11545)</name>
    <name type="common">Yeast</name>
    <name type="synonym">Pichia stipitis</name>
    <dbReference type="NCBI Taxonomy" id="322104"/>
    <lineage>
        <taxon>Eukaryota</taxon>
        <taxon>Fungi</taxon>
        <taxon>Dikarya</taxon>
        <taxon>Ascomycota</taxon>
        <taxon>Saccharomycotina</taxon>
        <taxon>Pichiomycetes</taxon>
        <taxon>Debaryomycetaceae</taxon>
        <taxon>Scheffersomyces</taxon>
    </lineage>
</organism>
<evidence type="ECO:0000259" key="3">
    <source>
        <dbReference type="Pfam" id="PF07687"/>
    </source>
</evidence>
<dbReference type="NCBIfam" id="TIGR01879">
    <property type="entry name" value="hydantase"/>
    <property type="match status" value="1"/>
</dbReference>
<protein>
    <submittedName>
        <fullName evidence="4">Beta alanine synthase</fullName>
    </submittedName>
</protein>
<keyword evidence="5" id="KW-1185">Reference proteome</keyword>
<dbReference type="SUPFAM" id="SSF53187">
    <property type="entry name" value="Zn-dependent exopeptidases"/>
    <property type="match status" value="1"/>
</dbReference>
<dbReference type="PANTHER" id="PTHR32494:SF5">
    <property type="entry name" value="ALLANTOATE AMIDOHYDROLASE"/>
    <property type="match status" value="1"/>
</dbReference>
<evidence type="ECO:0000313" key="5">
    <source>
        <dbReference type="Proteomes" id="UP000002258"/>
    </source>
</evidence>
<sequence>MSFKSLKLTPGRLLATIHDTAEKFGAKGVWGPASTETGVCRLTLSDLDKGVRDWFIAETKGLGCEIKVDQIGNIFAIYPGKKENANALPTAIGSHLDTQPTGGRYDGIYGVLSGLEVLRTLKDNDFVPNYPIALIDWTNEEGARFPMSIMASSVWAQNIPLERAYKLESVTDAEPVTVEHELKRIGYLGETAASYLANPIKAHFEIHIEQGPILEDEDKLIGIVTGVQAYSWIKVKVFGKAQHTGTTPLAARSDALLAASKMIVKGNELAKKHNCLFSVGVLNLQPAVVNVIPEHVEFIIDVRHVKDDGLSVILEEIKSDFVSIVGDSGRALTVEFDHIYTSDAVKFHEDCISSVTESAEEIVGKEKARTIISGAGHDSCATSTRVPTSMIFIPSKDGVSHNPAEYSKPEEVHTGFEVLLNAVLKYDSKRTD</sequence>
<dbReference type="SUPFAM" id="SSF55031">
    <property type="entry name" value="Bacterial exopeptidase dimerisation domain"/>
    <property type="match status" value="1"/>
</dbReference>
<dbReference type="Gene3D" id="3.40.630.10">
    <property type="entry name" value="Zn peptidases"/>
    <property type="match status" value="1"/>
</dbReference>
<dbReference type="AlphaFoldDB" id="A3GG08"/>
<dbReference type="Pfam" id="PF01546">
    <property type="entry name" value="Peptidase_M20"/>
    <property type="match status" value="1"/>
</dbReference>
<keyword evidence="2" id="KW-0378">Hydrolase</keyword>
<name>A3GG08_PICST</name>
<dbReference type="Proteomes" id="UP000002258">
    <property type="component" value="Chromosome 1"/>
</dbReference>